<reference evidence="1" key="1">
    <citation type="submission" date="2016-08" db="EMBL/GenBank/DDBJ databases">
        <title>Complete Genome Seqeunce of Paenibacillus sp. BIHB 4019 from tea rhizoplane.</title>
        <authorList>
            <person name="Thakur R."/>
            <person name="Swarnkar M.K."/>
            <person name="Gulati A."/>
        </authorList>
    </citation>
    <scope>NUCLEOTIDE SEQUENCE [LARGE SCALE GENOMIC DNA]</scope>
    <source>
        <strain evidence="1">BIHB4019</strain>
    </source>
</reference>
<dbReference type="AlphaFoldDB" id="A0A1B2DEK0"/>
<dbReference type="Pfam" id="PF04655">
    <property type="entry name" value="APH_6_hur"/>
    <property type="match status" value="1"/>
</dbReference>
<dbReference type="InterPro" id="IPR006748">
    <property type="entry name" value="NH2Glyco/OHUrea_AB-resist_kin"/>
</dbReference>
<sequence>MRWPSAWMQTVISVHGESGERWLAELDLLLASCAEQWELQLADRSPYELTFNLVLPALRKDGSEAVLKLGVPCRESRTELAALQLYDGRGAVRLLASDAERGVMLLERLRPGQLLSEVADDAAAVRIAAEVMRKLAVPAADAAAVGEAAGGVSFPTALQWARGLERLRQRHDGGTGPLPEPLVRQAQLTFGQLFATGKSEPQLLLHGDLHQGNILSAAREGEASAGWLAIDPKGVIGEAAYGVIPLLMNQLPETRAERIKLLRNRVHILSDALCLKRERVLAYGFSHMVLSAAWCVEDGVCNFHAALETAACFAELQREEPGLE</sequence>
<dbReference type="GO" id="GO:0016773">
    <property type="term" value="F:phosphotransferase activity, alcohol group as acceptor"/>
    <property type="evidence" value="ECO:0007669"/>
    <property type="project" value="InterPro"/>
</dbReference>
<accession>A0A1B2DEK0</accession>
<dbReference type="GO" id="GO:0019748">
    <property type="term" value="P:secondary metabolic process"/>
    <property type="evidence" value="ECO:0007669"/>
    <property type="project" value="InterPro"/>
</dbReference>
<name>A0A1B2DEK0_9BACL</name>
<protein>
    <recommendedName>
        <fullName evidence="2">Kinase</fullName>
    </recommendedName>
</protein>
<evidence type="ECO:0000313" key="1">
    <source>
        <dbReference type="EMBL" id="ANY66141.1"/>
    </source>
</evidence>
<dbReference type="RefSeq" id="WP_172455420.1">
    <property type="nucleotide sequence ID" value="NZ_CP016808.1"/>
</dbReference>
<dbReference type="InterPro" id="IPR011009">
    <property type="entry name" value="Kinase-like_dom_sf"/>
</dbReference>
<dbReference type="EMBL" id="CP016808">
    <property type="protein sequence ID" value="ANY66141.1"/>
    <property type="molecule type" value="Genomic_DNA"/>
</dbReference>
<organism evidence="1">
    <name type="scientific">Paenibacillus sp. BIHB 4019</name>
    <dbReference type="NCBI Taxonomy" id="1870819"/>
    <lineage>
        <taxon>Bacteria</taxon>
        <taxon>Bacillati</taxon>
        <taxon>Bacillota</taxon>
        <taxon>Bacilli</taxon>
        <taxon>Bacillales</taxon>
        <taxon>Paenibacillaceae</taxon>
        <taxon>Paenibacillus</taxon>
    </lineage>
</organism>
<proteinExistence type="predicted"/>
<dbReference type="SUPFAM" id="SSF56112">
    <property type="entry name" value="Protein kinase-like (PK-like)"/>
    <property type="match status" value="1"/>
</dbReference>
<gene>
    <name evidence="1" type="ORF">BBD42_06465</name>
</gene>
<evidence type="ECO:0008006" key="2">
    <source>
        <dbReference type="Google" id="ProtNLM"/>
    </source>
</evidence>